<reference evidence="2" key="1">
    <citation type="submission" date="2013-07" db="EMBL/GenBank/DDBJ databases">
        <title>The genome of an arbuscular mycorrhizal fungus provides insights into the evolution of the oldest plant symbiosis.</title>
        <authorList>
            <consortium name="DOE Joint Genome Institute"/>
            <person name="Tisserant E."/>
            <person name="Malbreil M."/>
            <person name="Kuo A."/>
            <person name="Kohler A."/>
            <person name="Symeonidi A."/>
            <person name="Balestrini R."/>
            <person name="Charron P."/>
            <person name="Duensing N."/>
            <person name="Frei-dit-Frey N."/>
            <person name="Gianinazzi-Pearson V."/>
            <person name="Gilbert B."/>
            <person name="Handa Y."/>
            <person name="Hijri M."/>
            <person name="Kaul R."/>
            <person name="Kawaguchi M."/>
            <person name="Krajinski F."/>
            <person name="Lammers P."/>
            <person name="Lapierre D."/>
            <person name="Masclaux F.G."/>
            <person name="Murat C."/>
            <person name="Morin E."/>
            <person name="Ndikumana S."/>
            <person name="Pagni M."/>
            <person name="Petitpierre D."/>
            <person name="Requena N."/>
            <person name="Rosikiewicz P."/>
            <person name="Riley R."/>
            <person name="Saito K."/>
            <person name="San Clemente H."/>
            <person name="Shapiro H."/>
            <person name="van Tuinen D."/>
            <person name="Becard G."/>
            <person name="Bonfante P."/>
            <person name="Paszkowski U."/>
            <person name="Shachar-Hill Y."/>
            <person name="Young J.P."/>
            <person name="Sanders I.R."/>
            <person name="Henrissat B."/>
            <person name="Rensing S.A."/>
            <person name="Grigoriev I.V."/>
            <person name="Corradi N."/>
            <person name="Roux C."/>
            <person name="Martin F."/>
        </authorList>
    </citation>
    <scope>NUCLEOTIDE SEQUENCE</scope>
    <source>
        <strain evidence="2">DAOM 197198</strain>
    </source>
</reference>
<evidence type="ECO:0000313" key="2">
    <source>
        <dbReference type="EMBL" id="ESA11768.1"/>
    </source>
</evidence>
<feature type="region of interest" description="Disordered" evidence="1">
    <location>
        <begin position="425"/>
        <end position="456"/>
    </location>
</feature>
<dbReference type="EMBL" id="KI285649">
    <property type="protein sequence ID" value="ESA11768.1"/>
    <property type="molecule type" value="Genomic_DNA"/>
</dbReference>
<evidence type="ECO:0000256" key="1">
    <source>
        <dbReference type="SAM" id="MobiDB-lite"/>
    </source>
</evidence>
<dbReference type="VEuPathDB" id="FungiDB:RhiirFUN_024011"/>
<dbReference type="VEuPathDB" id="FungiDB:RhiirFUN_024010"/>
<gene>
    <name evidence="2" type="ORF">GLOINDRAFT_3112</name>
</gene>
<feature type="compositionally biased region" description="Acidic residues" evidence="1">
    <location>
        <begin position="440"/>
        <end position="456"/>
    </location>
</feature>
<organism evidence="2">
    <name type="scientific">Rhizophagus irregularis (strain DAOM 181602 / DAOM 197198 / MUCL 43194)</name>
    <name type="common">Arbuscular mycorrhizal fungus</name>
    <name type="synonym">Glomus intraradices</name>
    <dbReference type="NCBI Taxonomy" id="747089"/>
    <lineage>
        <taxon>Eukaryota</taxon>
        <taxon>Fungi</taxon>
        <taxon>Fungi incertae sedis</taxon>
        <taxon>Mucoromycota</taxon>
        <taxon>Glomeromycotina</taxon>
        <taxon>Glomeromycetes</taxon>
        <taxon>Glomerales</taxon>
        <taxon>Glomeraceae</taxon>
        <taxon>Rhizophagus</taxon>
    </lineage>
</organism>
<dbReference type="HOGENOM" id="CLU_507289_0_0_1"/>
<feature type="compositionally biased region" description="Basic and acidic residues" evidence="1">
    <location>
        <begin position="425"/>
        <end position="439"/>
    </location>
</feature>
<evidence type="ECO:0008006" key="3">
    <source>
        <dbReference type="Google" id="ProtNLM"/>
    </source>
</evidence>
<protein>
    <recommendedName>
        <fullName evidence="3">Crinkler family protein</fullName>
    </recommendedName>
</protein>
<name>U9TZJ9_RHIID</name>
<proteinExistence type="predicted"/>
<dbReference type="AlphaFoldDB" id="U9TZJ9"/>
<accession>U9TZJ9</accession>
<sequence>MCGWVKHSWDRISNEIIIDSFKTCGISNALDDDDDIDNEIIDINDDNLEDGINDEDVSGDNLEDDKLFHTSNSYTLGIDDLDIMKLWKVDIAYDDEDKLKHVTTEDNIKKMLGDKILIPTSWLRNFFGSTASGSPSKAFHKFVTYFGKDFEFYGRDDAIDILWNGDKKLGRNGIVERFKHHNERDKENHPIPVVACGTGKSRFLDEIEELLTRNTINCDNEDIRNTFSNMAVINTTYGNGSLANKIDQYIDAENQEINSNPLLILVLGIDELNKLHDINGRICRDLVNFIGGTMLDLRGIFFIPIIGDVGGHILIRWKLNALYNELNEYGLGLYSREVLAKAILDLPVSKEEKINFDDKLTSYQDLSSMGFINLMQLQKNFIFGSLICGQVYLFWVFPAGEVFFLNTSKFVDYDIAIGKDNVSDTKDTKDNADDTKDGEMDIDDDEMETNDGEMDIDDDKMDTDDKWIIKRLIFLKYCEQHSNEANDGLCVCSANKKRYAINQAVFNKEHGKVTKAVKHTKKKKLSSTIRQMRKRNL</sequence>